<comment type="caution">
    <text evidence="1">The sequence shown here is derived from an EMBL/GenBank/DDBJ whole genome shotgun (WGS) entry which is preliminary data.</text>
</comment>
<keyword evidence="1" id="KW-0808">Transferase</keyword>
<proteinExistence type="predicted"/>
<dbReference type="EC" id="2.3.2.23" evidence="1"/>
<keyword evidence="2" id="KW-1185">Reference proteome</keyword>
<organism evidence="1 2">
    <name type="scientific">Entomophthora muscae</name>
    <dbReference type="NCBI Taxonomy" id="34485"/>
    <lineage>
        <taxon>Eukaryota</taxon>
        <taxon>Fungi</taxon>
        <taxon>Fungi incertae sedis</taxon>
        <taxon>Zoopagomycota</taxon>
        <taxon>Entomophthoromycotina</taxon>
        <taxon>Entomophthoromycetes</taxon>
        <taxon>Entomophthorales</taxon>
        <taxon>Entomophthoraceae</taxon>
        <taxon>Entomophthora</taxon>
    </lineage>
</organism>
<reference evidence="1" key="1">
    <citation type="submission" date="2022-04" db="EMBL/GenBank/DDBJ databases">
        <title>Genome of the entomopathogenic fungus Entomophthora muscae.</title>
        <authorList>
            <person name="Elya C."/>
            <person name="Lovett B.R."/>
            <person name="Lee E."/>
            <person name="Macias A.M."/>
            <person name="Hajek A.E."/>
            <person name="De Bivort B.L."/>
            <person name="Kasson M.T."/>
            <person name="De Fine Licht H.H."/>
            <person name="Stajich J.E."/>
        </authorList>
    </citation>
    <scope>NUCLEOTIDE SEQUENCE</scope>
    <source>
        <strain evidence="1">Berkeley</strain>
    </source>
</reference>
<protein>
    <submittedName>
        <fullName evidence="1">Ubiquitin-conjugating enzyme E2 E3</fullName>
        <ecNumber evidence="1">2.3.2.23</ecNumber>
    </submittedName>
</protein>
<accession>A0ACC2TSD3</accession>
<evidence type="ECO:0000313" key="1">
    <source>
        <dbReference type="EMBL" id="KAJ9077276.1"/>
    </source>
</evidence>
<dbReference type="EMBL" id="QTSX02002208">
    <property type="protein sequence ID" value="KAJ9077276.1"/>
    <property type="molecule type" value="Genomic_DNA"/>
</dbReference>
<keyword evidence="1" id="KW-0012">Acyltransferase</keyword>
<dbReference type="Proteomes" id="UP001165960">
    <property type="component" value="Unassembled WGS sequence"/>
</dbReference>
<evidence type="ECO:0000313" key="2">
    <source>
        <dbReference type="Proteomes" id="UP001165960"/>
    </source>
</evidence>
<sequence length="232" mass="25696">MPRGRPKKSALASKASKQDAPKSVSPPVNSSTPSESSTPHQPPTVIEEPKPVALAKASRSQSGKANLGLCNTNRRQERLVCFYLKYRRGLHKELTEIMLDPPAGCTASPKGDNLFEWGATIAGPKDSPYENGTFYIDITFSEDYPFKPPKVSFKTRIYHCNINAQGAICLDTLKDNWSPALTTAKVLLSICSLLTDANPQDPLVSDIASQYLTNRKEHDRIAKEWTKRYAME</sequence>
<name>A0ACC2TSD3_9FUNG</name>
<gene>
    <name evidence="1" type="primary">UBE2E3_1</name>
    <name evidence="1" type="ORF">DSO57_1018228</name>
</gene>